<evidence type="ECO:0000256" key="2">
    <source>
        <dbReference type="ARBA" id="ARBA00022692"/>
    </source>
</evidence>
<dbReference type="PANTHER" id="PTHR10981">
    <property type="entry name" value="BATTENIN"/>
    <property type="match status" value="1"/>
</dbReference>
<evidence type="ECO:0000313" key="7">
    <source>
        <dbReference type="Proteomes" id="UP000271162"/>
    </source>
</evidence>
<dbReference type="OMA" id="HQNTMEI"/>
<dbReference type="PANTHER" id="PTHR10981:SF8">
    <property type="entry name" value="BATTENIN"/>
    <property type="match status" value="1"/>
</dbReference>
<evidence type="ECO:0000256" key="4">
    <source>
        <dbReference type="ARBA" id="ARBA00023136"/>
    </source>
</evidence>
<dbReference type="GO" id="GO:0051453">
    <property type="term" value="P:regulation of intracellular pH"/>
    <property type="evidence" value="ECO:0007669"/>
    <property type="project" value="TreeGrafter"/>
</dbReference>
<dbReference type="AlphaFoldDB" id="A0A0N4XX06"/>
<keyword evidence="4 5" id="KW-0472">Membrane</keyword>
<dbReference type="EMBL" id="UYSL01019892">
    <property type="protein sequence ID" value="VDL71063.1"/>
    <property type="molecule type" value="Genomic_DNA"/>
</dbReference>
<proteinExistence type="inferred from homology"/>
<gene>
    <name evidence="6" type="ORF">NBR_LOCUS7474</name>
</gene>
<evidence type="ECO:0000256" key="3">
    <source>
        <dbReference type="ARBA" id="ARBA00022989"/>
    </source>
</evidence>
<feature type="transmembrane region" description="Helical" evidence="5">
    <location>
        <begin position="118"/>
        <end position="143"/>
    </location>
</feature>
<dbReference type="GO" id="GO:0005765">
    <property type="term" value="C:lysosomal membrane"/>
    <property type="evidence" value="ECO:0007669"/>
    <property type="project" value="UniProtKB-SubCell"/>
</dbReference>
<feature type="transmembrane region" description="Helical" evidence="5">
    <location>
        <begin position="90"/>
        <end position="112"/>
    </location>
</feature>
<feature type="transmembrane region" description="Helical" evidence="5">
    <location>
        <begin position="173"/>
        <end position="196"/>
    </location>
</feature>
<evidence type="ECO:0000256" key="5">
    <source>
        <dbReference type="RuleBase" id="RU361113"/>
    </source>
</evidence>
<evidence type="ECO:0000313" key="6">
    <source>
        <dbReference type="EMBL" id="VDL71063.1"/>
    </source>
</evidence>
<dbReference type="STRING" id="27835.A0A0N4XX06"/>
<sequence length="207" mass="23606">MKEKNRKRPNPTVRDQIIAIKSLLKYMIPYGTVYFMQYVILQGLIEMVIFDCSHSFDTSTVSQYRWYQVFYHVGVFVARSSVTFLKLDMFFIYLTALIQALLAGLIFSTAVYAFIPHFAAVCALMFLVGVVGGCNYATTYYQIHKKGVTSHRKELESVEKKKGRKVDPAIREFALSTVTFADTFGILAAAIVAIPVHRWVCAMHWFA</sequence>
<evidence type="ECO:0000256" key="1">
    <source>
        <dbReference type="ARBA" id="ARBA00004127"/>
    </source>
</evidence>
<dbReference type="InterPro" id="IPR003492">
    <property type="entry name" value="Battenin_disease_Cln3"/>
</dbReference>
<name>A0A0N4XX06_NIPBR</name>
<comment type="subcellular location">
    <subcellularLocation>
        <location evidence="1">Endomembrane system</location>
        <topology evidence="1">Multi-pass membrane protein</topology>
    </subcellularLocation>
    <subcellularLocation>
        <location evidence="5">Lysosome membrane</location>
        <topology evidence="5">Multi-pass membrane protein</topology>
    </subcellularLocation>
</comment>
<comment type="similarity">
    <text evidence="5">Belongs to the battenin family.</text>
</comment>
<dbReference type="Pfam" id="PF02487">
    <property type="entry name" value="CLN3"/>
    <property type="match status" value="1"/>
</dbReference>
<dbReference type="PRINTS" id="PR01315">
    <property type="entry name" value="BATTENIN"/>
</dbReference>
<keyword evidence="2 5" id="KW-0812">Transmembrane</keyword>
<feature type="transmembrane region" description="Helical" evidence="5">
    <location>
        <begin position="65"/>
        <end position="85"/>
    </location>
</feature>
<dbReference type="GO" id="GO:0007040">
    <property type="term" value="P:lysosome organization"/>
    <property type="evidence" value="ECO:0007669"/>
    <property type="project" value="TreeGrafter"/>
</dbReference>
<reference evidence="8" key="1">
    <citation type="submission" date="2017-02" db="UniProtKB">
        <authorList>
            <consortium name="WormBaseParasite"/>
        </authorList>
    </citation>
    <scope>IDENTIFICATION</scope>
</reference>
<dbReference type="WBParaSite" id="NBR_0000747301-mRNA-1">
    <property type="protein sequence ID" value="NBR_0000747301-mRNA-1"/>
    <property type="gene ID" value="NBR_0000747301"/>
</dbReference>
<comment type="caution">
    <text evidence="5">Lacks conserved residue(s) required for the propagation of feature annotation.</text>
</comment>
<keyword evidence="5" id="KW-0458">Lysosome</keyword>
<dbReference type="GO" id="GO:0012505">
    <property type="term" value="C:endomembrane system"/>
    <property type="evidence" value="ECO:0007669"/>
    <property type="project" value="UniProtKB-SubCell"/>
</dbReference>
<protein>
    <recommendedName>
        <fullName evidence="5">Battenin</fullName>
    </recommendedName>
</protein>
<keyword evidence="7" id="KW-1185">Reference proteome</keyword>
<dbReference type="Proteomes" id="UP000271162">
    <property type="component" value="Unassembled WGS sequence"/>
</dbReference>
<keyword evidence="3 5" id="KW-1133">Transmembrane helix</keyword>
<feature type="transmembrane region" description="Helical" evidence="5">
    <location>
        <begin position="23"/>
        <end position="45"/>
    </location>
</feature>
<evidence type="ECO:0000313" key="8">
    <source>
        <dbReference type="WBParaSite" id="NBR_0000747301-mRNA-1"/>
    </source>
</evidence>
<accession>A0A0N4XX06</accession>
<reference evidence="6 7" key="2">
    <citation type="submission" date="2018-11" db="EMBL/GenBank/DDBJ databases">
        <authorList>
            <consortium name="Pathogen Informatics"/>
        </authorList>
    </citation>
    <scope>NUCLEOTIDE SEQUENCE [LARGE SCALE GENOMIC DNA]</scope>
</reference>
<organism evidence="8">
    <name type="scientific">Nippostrongylus brasiliensis</name>
    <name type="common">Rat hookworm</name>
    <dbReference type="NCBI Taxonomy" id="27835"/>
    <lineage>
        <taxon>Eukaryota</taxon>
        <taxon>Metazoa</taxon>
        <taxon>Ecdysozoa</taxon>
        <taxon>Nematoda</taxon>
        <taxon>Chromadorea</taxon>
        <taxon>Rhabditida</taxon>
        <taxon>Rhabditina</taxon>
        <taxon>Rhabditomorpha</taxon>
        <taxon>Strongyloidea</taxon>
        <taxon>Heligmosomidae</taxon>
        <taxon>Nippostrongylus</taxon>
    </lineage>
</organism>